<reference evidence="3" key="1">
    <citation type="journal article" date="2021" name="PeerJ">
        <title>Extensive microbial diversity within the chicken gut microbiome revealed by metagenomics and culture.</title>
        <authorList>
            <person name="Gilroy R."/>
            <person name="Ravi A."/>
            <person name="Getino M."/>
            <person name="Pursley I."/>
            <person name="Horton D.L."/>
            <person name="Alikhan N.F."/>
            <person name="Baker D."/>
            <person name="Gharbi K."/>
            <person name="Hall N."/>
            <person name="Watson M."/>
            <person name="Adriaenssens E.M."/>
            <person name="Foster-Nyarko E."/>
            <person name="Jarju S."/>
            <person name="Secka A."/>
            <person name="Antonio M."/>
            <person name="Oren A."/>
            <person name="Chaudhuri R.R."/>
            <person name="La Ragione R."/>
            <person name="Hildebrand F."/>
            <person name="Pallen M.J."/>
        </authorList>
    </citation>
    <scope>NUCLEOTIDE SEQUENCE</scope>
    <source>
        <strain evidence="3">ChiSxjej5B17-1746</strain>
    </source>
</reference>
<dbReference type="GO" id="GO:0016787">
    <property type="term" value="F:hydrolase activity"/>
    <property type="evidence" value="ECO:0007669"/>
    <property type="project" value="InterPro"/>
</dbReference>
<name>A0A9D1UAC1_9BACT</name>
<feature type="domain" description="Calcineurin-like phosphoesterase" evidence="2">
    <location>
        <begin position="156"/>
        <end position="323"/>
    </location>
</feature>
<sequence>MITLFSALVGLYVIVRLILPARMNGFLKAVLSLLVLAGAEKLLLIRALYGTMGAFMPQPVQMAAGFLHAAVFILFLLTLARDAVLLALWPFRRKARRRTIFYGKRERRTASGLGAVALTLAALLLTGYGMKEALRVPTVREVRVQVPGLPPALDGLRIAQLTDLHIGPVFNGIWLADVVARTDSLNPDLIVITGDVVDGSPSRLAPDIAPLADLRAAQGVYLVPGNHEYYSGLQQWLPVFRQMGIKTLLNENALLTVRGTPLALAGVTDKAASRWGLEGPDPQKALAGIPEGVTRILLAHRPALAPDSAAAGASLQLSGHTHGGLVLPLSPVVKAFNGGFVSGAYTVAGMPLYVSNGAGLWGGTPLRLFVPSEITLITLRGNAPSAE</sequence>
<dbReference type="InterPro" id="IPR029052">
    <property type="entry name" value="Metallo-depent_PP-like"/>
</dbReference>
<accession>A0A9D1UAC1</accession>
<feature type="transmembrane region" description="Helical" evidence="1">
    <location>
        <begin position="26"/>
        <end position="49"/>
    </location>
</feature>
<evidence type="ECO:0000313" key="3">
    <source>
        <dbReference type="EMBL" id="HIW79080.1"/>
    </source>
</evidence>
<dbReference type="Pfam" id="PF00149">
    <property type="entry name" value="Metallophos"/>
    <property type="match status" value="1"/>
</dbReference>
<dbReference type="InterPro" id="IPR004843">
    <property type="entry name" value="Calcineurin-like_PHP"/>
</dbReference>
<gene>
    <name evidence="3" type="ORF">H9874_08050</name>
</gene>
<dbReference type="AlphaFoldDB" id="A0A9D1UAC1"/>
<keyword evidence="1" id="KW-0812">Transmembrane</keyword>
<organism evidence="3 4">
    <name type="scientific">Candidatus Bilophila faecipullorum</name>
    <dbReference type="NCBI Taxonomy" id="2838482"/>
    <lineage>
        <taxon>Bacteria</taxon>
        <taxon>Pseudomonadati</taxon>
        <taxon>Thermodesulfobacteriota</taxon>
        <taxon>Desulfovibrionia</taxon>
        <taxon>Desulfovibrionales</taxon>
        <taxon>Desulfovibrionaceae</taxon>
        <taxon>Bilophila</taxon>
    </lineage>
</organism>
<dbReference type="EMBL" id="DXGI01000309">
    <property type="protein sequence ID" value="HIW79080.1"/>
    <property type="molecule type" value="Genomic_DNA"/>
</dbReference>
<feature type="transmembrane region" description="Helical" evidence="1">
    <location>
        <begin position="110"/>
        <end position="130"/>
    </location>
</feature>
<comment type="caution">
    <text evidence="3">The sequence shown here is derived from an EMBL/GenBank/DDBJ whole genome shotgun (WGS) entry which is preliminary data.</text>
</comment>
<dbReference type="Gene3D" id="3.60.21.10">
    <property type="match status" value="1"/>
</dbReference>
<dbReference type="SUPFAM" id="SSF56300">
    <property type="entry name" value="Metallo-dependent phosphatases"/>
    <property type="match status" value="1"/>
</dbReference>
<dbReference type="PANTHER" id="PTHR31302:SF0">
    <property type="entry name" value="TRANSMEMBRANE PROTEIN WITH METALLOPHOSPHOESTERASE DOMAIN"/>
    <property type="match status" value="1"/>
</dbReference>
<dbReference type="PANTHER" id="PTHR31302">
    <property type="entry name" value="TRANSMEMBRANE PROTEIN WITH METALLOPHOSPHOESTERASE DOMAIN-RELATED"/>
    <property type="match status" value="1"/>
</dbReference>
<evidence type="ECO:0000256" key="1">
    <source>
        <dbReference type="SAM" id="Phobius"/>
    </source>
</evidence>
<evidence type="ECO:0000313" key="4">
    <source>
        <dbReference type="Proteomes" id="UP000824264"/>
    </source>
</evidence>
<dbReference type="Proteomes" id="UP000824264">
    <property type="component" value="Unassembled WGS sequence"/>
</dbReference>
<evidence type="ECO:0000259" key="2">
    <source>
        <dbReference type="Pfam" id="PF00149"/>
    </source>
</evidence>
<reference evidence="3" key="2">
    <citation type="submission" date="2021-04" db="EMBL/GenBank/DDBJ databases">
        <authorList>
            <person name="Gilroy R."/>
        </authorList>
    </citation>
    <scope>NUCLEOTIDE SEQUENCE</scope>
    <source>
        <strain evidence="3">ChiSxjej5B17-1746</strain>
    </source>
</reference>
<keyword evidence="1" id="KW-1133">Transmembrane helix</keyword>
<protein>
    <submittedName>
        <fullName evidence="3">Metallophosphoesterase</fullName>
    </submittedName>
</protein>
<dbReference type="CDD" id="cd07385">
    <property type="entry name" value="MPP_YkuE_C"/>
    <property type="match status" value="1"/>
</dbReference>
<dbReference type="InterPro" id="IPR051158">
    <property type="entry name" value="Metallophosphoesterase_sf"/>
</dbReference>
<proteinExistence type="predicted"/>
<feature type="transmembrane region" description="Helical" evidence="1">
    <location>
        <begin position="69"/>
        <end position="89"/>
    </location>
</feature>
<keyword evidence="1" id="KW-0472">Membrane</keyword>